<reference evidence="2" key="1">
    <citation type="submission" date="2021-02" db="EMBL/GenBank/DDBJ databases">
        <title>Natronogracilivirga saccharolytica gen. nov. sp. nov. a new anaerobic, haloalkiliphilic carbohydrate-fermenting bacterium from soda lake and proposing of Cyclonatronumiaceae fam. nov. in the phylum Balneolaeota.</title>
        <authorList>
            <person name="Zhilina T.N."/>
            <person name="Sorokin D.Y."/>
            <person name="Zavarzina D.G."/>
            <person name="Toshchakov S.V."/>
            <person name="Kublanov I.V."/>
        </authorList>
    </citation>
    <scope>NUCLEOTIDE SEQUENCE</scope>
    <source>
        <strain evidence="2">Z-1702</strain>
    </source>
</reference>
<evidence type="ECO:0000313" key="3">
    <source>
        <dbReference type="Proteomes" id="UP000673975"/>
    </source>
</evidence>
<protein>
    <recommendedName>
        <fullName evidence="4">DUF3618 domain-containing protein</fullName>
    </recommendedName>
</protein>
<comment type="caution">
    <text evidence="2">The sequence shown here is derived from an EMBL/GenBank/DDBJ whole genome shotgun (WGS) entry which is preliminary data.</text>
</comment>
<dbReference type="EMBL" id="JAFIDN010000001">
    <property type="protein sequence ID" value="MBP3191220.1"/>
    <property type="molecule type" value="Genomic_DNA"/>
</dbReference>
<proteinExistence type="predicted"/>
<evidence type="ECO:0000313" key="2">
    <source>
        <dbReference type="EMBL" id="MBP3191220.1"/>
    </source>
</evidence>
<organism evidence="2 3">
    <name type="scientific">Natronogracilivirga saccharolytica</name>
    <dbReference type="NCBI Taxonomy" id="2812953"/>
    <lineage>
        <taxon>Bacteria</taxon>
        <taxon>Pseudomonadati</taxon>
        <taxon>Balneolota</taxon>
        <taxon>Balneolia</taxon>
        <taxon>Balneolales</taxon>
        <taxon>Cyclonatronaceae</taxon>
        <taxon>Natronogracilivirga</taxon>
    </lineage>
</organism>
<name>A0A8J7RIG2_9BACT</name>
<keyword evidence="3" id="KW-1185">Reference proteome</keyword>
<sequence length="141" mass="16365">MEQKRTKSSDIKELRARKQALRREMAEIQTEIESSLTEVRRSFFGRVHYRYWIEKYPLQLLGSAVVAGFLVARKTGMRHTDDFSDAEDSSEKKAPSSLGLFSGLLADELKKLAAQRTVRYIMKRIEEAVDNRNEEEIHTDK</sequence>
<feature type="coiled-coil region" evidence="1">
    <location>
        <begin position="4"/>
        <end position="38"/>
    </location>
</feature>
<evidence type="ECO:0008006" key="4">
    <source>
        <dbReference type="Google" id="ProtNLM"/>
    </source>
</evidence>
<evidence type="ECO:0000256" key="1">
    <source>
        <dbReference type="SAM" id="Coils"/>
    </source>
</evidence>
<dbReference type="RefSeq" id="WP_210509504.1">
    <property type="nucleotide sequence ID" value="NZ_JAFIDN010000001.1"/>
</dbReference>
<dbReference type="AlphaFoldDB" id="A0A8J7RIG2"/>
<keyword evidence="1" id="KW-0175">Coiled coil</keyword>
<accession>A0A8J7RIG2</accession>
<dbReference type="Proteomes" id="UP000673975">
    <property type="component" value="Unassembled WGS sequence"/>
</dbReference>
<gene>
    <name evidence="2" type="ORF">NATSA_00945</name>
</gene>